<dbReference type="Proteomes" id="UP000321393">
    <property type="component" value="Unassembled WGS sequence"/>
</dbReference>
<reference evidence="1 2" key="1">
    <citation type="submission" date="2019-08" db="EMBL/GenBank/DDBJ databases">
        <title>Draft genome sequences of two oriental melons (Cucumis melo L. var makuwa).</title>
        <authorList>
            <person name="Kwon S.-Y."/>
        </authorList>
    </citation>
    <scope>NUCLEOTIDE SEQUENCE [LARGE SCALE GENOMIC DNA]</scope>
    <source>
        <strain evidence="2">cv. SW 3</strain>
        <tissue evidence="1">Leaf</tissue>
    </source>
</reference>
<organism evidence="1 2">
    <name type="scientific">Cucumis melo var. makuwa</name>
    <name type="common">Oriental melon</name>
    <dbReference type="NCBI Taxonomy" id="1194695"/>
    <lineage>
        <taxon>Eukaryota</taxon>
        <taxon>Viridiplantae</taxon>
        <taxon>Streptophyta</taxon>
        <taxon>Embryophyta</taxon>
        <taxon>Tracheophyta</taxon>
        <taxon>Spermatophyta</taxon>
        <taxon>Magnoliopsida</taxon>
        <taxon>eudicotyledons</taxon>
        <taxon>Gunneridae</taxon>
        <taxon>Pentapetalae</taxon>
        <taxon>rosids</taxon>
        <taxon>fabids</taxon>
        <taxon>Cucurbitales</taxon>
        <taxon>Cucurbitaceae</taxon>
        <taxon>Benincaseae</taxon>
        <taxon>Cucumis</taxon>
    </lineage>
</organism>
<accession>A0A5A7UK32</accession>
<evidence type="ECO:0000313" key="1">
    <source>
        <dbReference type="EMBL" id="KAA0055514.1"/>
    </source>
</evidence>
<name>A0A5A7UK32_CUCMM</name>
<dbReference type="OrthoDB" id="10069699at2759"/>
<gene>
    <name evidence="1" type="ORF">E6C27_scaffold221G00950</name>
</gene>
<dbReference type="AlphaFoldDB" id="A0A5A7UK32"/>
<protein>
    <submittedName>
        <fullName evidence="1">Ulp1-like peptidase</fullName>
    </submittedName>
</protein>
<comment type="caution">
    <text evidence="1">The sequence shown here is derived from an EMBL/GenBank/DDBJ whole genome shotgun (WGS) entry which is preliminary data.</text>
</comment>
<dbReference type="EMBL" id="SSTE01008534">
    <property type="protein sequence ID" value="KAA0055514.1"/>
    <property type="molecule type" value="Genomic_DNA"/>
</dbReference>
<proteinExistence type="predicted"/>
<evidence type="ECO:0000313" key="2">
    <source>
        <dbReference type="Proteomes" id="UP000321393"/>
    </source>
</evidence>
<sequence length="415" mass="46736">MLTMAMTSLNVPPPLTKLQQHLEPERNCIYKSRGKNRPPTCSLDLLDDDEQVNTMVKYATTHCPTIDEEDEKNNWLIHLETLKTHVLTQLIHPTITAAIRMISPSSNRSHPHVPVFRPRTVNHRRVLQTGHPTVCKLLHLRRVSEVTLRFWGVTTSVVGANSLLFGWIRLDVKLNRDFSYSSCKGFLTTGPQIDTGNVVTHMILVMELCRGETRSSKTSYVLGFELRRSAVSFIYGVAYLIDTVSFGITRLICASDGITRLICASFEITGLICASFGITRLICASFGITRLICVSFGITRLICASFRITRLICASDGITRLIDVMVWRGADRRGTRRVHEGHMDASSFFMLPLTMAVPSDKYFPATVSYQVHKISGLIKDKLTKEELQMFNKTIFGPLLNVNMFYDPSFLAEVDT</sequence>